<dbReference type="GO" id="GO:0055085">
    <property type="term" value="P:transmembrane transport"/>
    <property type="evidence" value="ECO:0007669"/>
    <property type="project" value="InterPro"/>
</dbReference>
<proteinExistence type="predicted"/>
<name>A0A6J4PP78_9BURK</name>
<dbReference type="AlphaFoldDB" id="A0A6J4PP78"/>
<dbReference type="Pfam" id="PF00528">
    <property type="entry name" value="BPD_transp_1"/>
    <property type="match status" value="1"/>
</dbReference>
<comment type="subcellular location">
    <subcellularLocation>
        <location evidence="1">Cell membrane</location>
        <topology evidence="1">Multi-pass membrane protein</topology>
    </subcellularLocation>
</comment>
<evidence type="ECO:0000256" key="3">
    <source>
        <dbReference type="ARBA" id="ARBA00022475"/>
    </source>
</evidence>
<dbReference type="PANTHER" id="PTHR43163">
    <property type="entry name" value="DIPEPTIDE TRANSPORT SYSTEM PERMEASE PROTEIN DPPB-RELATED"/>
    <property type="match status" value="1"/>
</dbReference>
<keyword evidence="6 7" id="KW-0472">Membrane</keyword>
<dbReference type="PANTHER" id="PTHR43163:SF6">
    <property type="entry name" value="DIPEPTIDE TRANSPORT SYSTEM PERMEASE PROTEIN DPPB-RELATED"/>
    <property type="match status" value="1"/>
</dbReference>
<dbReference type="InterPro" id="IPR000515">
    <property type="entry name" value="MetI-like"/>
</dbReference>
<protein>
    <submittedName>
        <fullName evidence="9">ABC transporter, permease protein 1 (Cluster 5, nickel/peptides/opines)</fullName>
    </submittedName>
</protein>
<evidence type="ECO:0000256" key="1">
    <source>
        <dbReference type="ARBA" id="ARBA00004651"/>
    </source>
</evidence>
<keyword evidence="3" id="KW-1003">Cell membrane</keyword>
<evidence type="ECO:0000256" key="7">
    <source>
        <dbReference type="SAM" id="Phobius"/>
    </source>
</evidence>
<feature type="domain" description="ABC transmembrane type-1" evidence="8">
    <location>
        <begin position="1"/>
        <end position="56"/>
    </location>
</feature>
<keyword evidence="5 7" id="KW-1133">Transmembrane helix</keyword>
<gene>
    <name evidence="9" type="ORF">AVDCRST_MAG51-2052</name>
</gene>
<keyword evidence="4 7" id="KW-0812">Transmembrane</keyword>
<evidence type="ECO:0000313" key="9">
    <source>
        <dbReference type="EMBL" id="CAA9421789.1"/>
    </source>
</evidence>
<feature type="transmembrane region" description="Helical" evidence="7">
    <location>
        <begin position="29"/>
        <end position="51"/>
    </location>
</feature>
<evidence type="ECO:0000256" key="5">
    <source>
        <dbReference type="ARBA" id="ARBA00022989"/>
    </source>
</evidence>
<accession>A0A6J4PP78</accession>
<evidence type="ECO:0000256" key="4">
    <source>
        <dbReference type="ARBA" id="ARBA00022692"/>
    </source>
</evidence>
<sequence length="63" mass="7128">METVFAWPGIGSLFITSITNRDYPVLQGIFLLAAVSVVIINMLTDLLYAYLDPRVRTSHDSRR</sequence>
<reference evidence="9" key="1">
    <citation type="submission" date="2020-02" db="EMBL/GenBank/DDBJ databases">
        <authorList>
            <person name="Meier V. D."/>
        </authorList>
    </citation>
    <scope>NUCLEOTIDE SEQUENCE</scope>
    <source>
        <strain evidence="9">AVDCRST_MAG51</strain>
    </source>
</reference>
<organism evidence="9">
    <name type="scientific">uncultured Ramlibacter sp</name>
    <dbReference type="NCBI Taxonomy" id="260755"/>
    <lineage>
        <taxon>Bacteria</taxon>
        <taxon>Pseudomonadati</taxon>
        <taxon>Pseudomonadota</taxon>
        <taxon>Betaproteobacteria</taxon>
        <taxon>Burkholderiales</taxon>
        <taxon>Comamonadaceae</taxon>
        <taxon>Ramlibacter</taxon>
        <taxon>environmental samples</taxon>
    </lineage>
</organism>
<keyword evidence="2" id="KW-0813">Transport</keyword>
<dbReference type="EMBL" id="CADCUX010000437">
    <property type="protein sequence ID" value="CAA9421789.1"/>
    <property type="molecule type" value="Genomic_DNA"/>
</dbReference>
<evidence type="ECO:0000256" key="2">
    <source>
        <dbReference type="ARBA" id="ARBA00022448"/>
    </source>
</evidence>
<dbReference type="GO" id="GO:0005886">
    <property type="term" value="C:plasma membrane"/>
    <property type="evidence" value="ECO:0007669"/>
    <property type="project" value="UniProtKB-SubCell"/>
</dbReference>
<evidence type="ECO:0000259" key="8">
    <source>
        <dbReference type="Pfam" id="PF00528"/>
    </source>
</evidence>
<evidence type="ECO:0000256" key="6">
    <source>
        <dbReference type="ARBA" id="ARBA00023136"/>
    </source>
</evidence>